<evidence type="ECO:0000256" key="1">
    <source>
        <dbReference type="SAM" id="MobiDB-lite"/>
    </source>
</evidence>
<feature type="compositionally biased region" description="Gly residues" evidence="1">
    <location>
        <begin position="480"/>
        <end position="502"/>
    </location>
</feature>
<dbReference type="OrthoDB" id="430172at2759"/>
<name>A0A0G4EGC4_VITBC</name>
<dbReference type="PhylomeDB" id="A0A0G4EGC4"/>
<dbReference type="PANTHER" id="PTHR10555">
    <property type="entry name" value="SORTING NEXIN"/>
    <property type="match status" value="1"/>
</dbReference>
<dbReference type="Pfam" id="PF00787">
    <property type="entry name" value="PX"/>
    <property type="match status" value="1"/>
</dbReference>
<dbReference type="InParanoid" id="A0A0G4EGC4"/>
<keyword evidence="4" id="KW-1185">Reference proteome</keyword>
<evidence type="ECO:0000313" key="3">
    <source>
        <dbReference type="EMBL" id="CEL94523.1"/>
    </source>
</evidence>
<dbReference type="GO" id="GO:0035091">
    <property type="term" value="F:phosphatidylinositol binding"/>
    <property type="evidence" value="ECO:0007669"/>
    <property type="project" value="InterPro"/>
</dbReference>
<evidence type="ECO:0000313" key="4">
    <source>
        <dbReference type="Proteomes" id="UP000041254"/>
    </source>
</evidence>
<dbReference type="EMBL" id="CDMY01000221">
    <property type="protein sequence ID" value="CEL94523.1"/>
    <property type="molecule type" value="Genomic_DNA"/>
</dbReference>
<dbReference type="GO" id="GO:0005768">
    <property type="term" value="C:endosome"/>
    <property type="evidence" value="ECO:0007669"/>
    <property type="project" value="TreeGrafter"/>
</dbReference>
<dbReference type="InterPro" id="IPR001683">
    <property type="entry name" value="PX_dom"/>
</dbReference>
<organism evidence="3 4">
    <name type="scientific">Vitrella brassicaformis (strain CCMP3155)</name>
    <dbReference type="NCBI Taxonomy" id="1169540"/>
    <lineage>
        <taxon>Eukaryota</taxon>
        <taxon>Sar</taxon>
        <taxon>Alveolata</taxon>
        <taxon>Colpodellida</taxon>
        <taxon>Vitrellaceae</taxon>
        <taxon>Vitrella</taxon>
    </lineage>
</organism>
<dbReference type="Proteomes" id="UP000041254">
    <property type="component" value="Unassembled WGS sequence"/>
</dbReference>
<protein>
    <recommendedName>
        <fullName evidence="2">PX domain-containing protein</fullName>
    </recommendedName>
</protein>
<dbReference type="OMA" id="KDAECMQ"/>
<dbReference type="STRING" id="1169540.A0A0G4EGC4"/>
<dbReference type="SMART" id="SM00312">
    <property type="entry name" value="PX"/>
    <property type="match status" value="1"/>
</dbReference>
<proteinExistence type="predicted"/>
<dbReference type="InterPro" id="IPR027267">
    <property type="entry name" value="AH/BAR_dom_sf"/>
</dbReference>
<dbReference type="CDD" id="cd06093">
    <property type="entry name" value="PX_domain"/>
    <property type="match status" value="1"/>
</dbReference>
<feature type="region of interest" description="Disordered" evidence="1">
    <location>
        <begin position="420"/>
        <end position="517"/>
    </location>
</feature>
<dbReference type="SUPFAM" id="SSF64268">
    <property type="entry name" value="PX domain"/>
    <property type="match status" value="1"/>
</dbReference>
<dbReference type="VEuPathDB" id="CryptoDB:Vbra_7249"/>
<feature type="domain" description="PX" evidence="2">
    <location>
        <begin position="35"/>
        <end position="148"/>
    </location>
</feature>
<dbReference type="Gene3D" id="3.30.1520.10">
    <property type="entry name" value="Phox-like domain"/>
    <property type="match status" value="1"/>
</dbReference>
<dbReference type="Gene3D" id="1.20.1270.60">
    <property type="entry name" value="Arfaptin homology (AH) domain/BAR domain"/>
    <property type="match status" value="1"/>
</dbReference>
<evidence type="ECO:0000259" key="2">
    <source>
        <dbReference type="PROSITE" id="PS50195"/>
    </source>
</evidence>
<dbReference type="PANTHER" id="PTHR10555:SF170">
    <property type="entry name" value="FI18122P1"/>
    <property type="match status" value="1"/>
</dbReference>
<accession>A0A0G4EGC4</accession>
<sequence>MEGDGLSTAAVDTEVATEYEEFDSHSKWGSEAIRAEHQVCVSDPETRQHGLTKHTTYLVSGTTLQGSSFSTRKRYNDFEWLKQALVYAYPGVFVPPIPRKQKMGRFEEHFVENRRRALEEFLQRIFNRPYLANSSTFKAWLQRGESGMEGLKREYIRKPLSELFHEYRNGFQPYLRSMQAPGDKDRLSAFKQYLTKHANSLKAIYRVACRVVKAHTDAHVAISELHTKMADLRNGEVVFVNDAYGGSQQSVRVDLSEVFYAEKQSLAESPSQSYDLLQSVVGRELRDVESMLEGIQSLDKLTHMQMQTRGKLEKEENIQHNIARHQQGDFLSVLRGKDKEAQLHDVAISISRLRQELQLLEEWIGLAKVVLTCKEMPSFTSDKVDKYRDVVEEFAKRQAATSLQRAELWSQFLRRIGREQAPYGMPPTNGLGTLRATGASMSVPPAPVPPSASPSSSTTLSSAPHTQHTGTPQTHDGRDGGGAASGGDGGVVVVGGASGGAANGCRGFPLLHSEEDD</sequence>
<dbReference type="InterPro" id="IPR036871">
    <property type="entry name" value="PX_dom_sf"/>
</dbReference>
<reference evidence="3 4" key="1">
    <citation type="submission" date="2014-11" db="EMBL/GenBank/DDBJ databases">
        <authorList>
            <person name="Zhu J."/>
            <person name="Qi W."/>
            <person name="Song R."/>
        </authorList>
    </citation>
    <scope>NUCLEOTIDE SEQUENCE [LARGE SCALE GENOMIC DNA]</scope>
</reference>
<dbReference type="PROSITE" id="PS50195">
    <property type="entry name" value="PX"/>
    <property type="match status" value="1"/>
</dbReference>
<feature type="compositionally biased region" description="Low complexity" evidence="1">
    <location>
        <begin position="453"/>
        <end position="474"/>
    </location>
</feature>
<gene>
    <name evidence="3" type="ORF">Vbra_7249</name>
</gene>
<dbReference type="AlphaFoldDB" id="A0A0G4EGC4"/>